<feature type="transmembrane region" description="Helical" evidence="1">
    <location>
        <begin position="268"/>
        <end position="288"/>
    </location>
</feature>
<protein>
    <submittedName>
        <fullName evidence="2">Uncharacterized protein</fullName>
    </submittedName>
</protein>
<feature type="transmembrane region" description="Helical" evidence="1">
    <location>
        <begin position="130"/>
        <end position="147"/>
    </location>
</feature>
<dbReference type="EMBL" id="NGKC01000008">
    <property type="protein sequence ID" value="RSU11460.1"/>
    <property type="molecule type" value="Genomic_DNA"/>
</dbReference>
<dbReference type="AlphaFoldDB" id="A0A430ATT0"/>
<evidence type="ECO:0000256" key="1">
    <source>
        <dbReference type="SAM" id="Phobius"/>
    </source>
</evidence>
<proteinExistence type="predicted"/>
<feature type="transmembrane region" description="Helical" evidence="1">
    <location>
        <begin position="201"/>
        <end position="218"/>
    </location>
</feature>
<organism evidence="2 3">
    <name type="scientific">Vagococcus acidifermentans</name>
    <dbReference type="NCBI Taxonomy" id="564710"/>
    <lineage>
        <taxon>Bacteria</taxon>
        <taxon>Bacillati</taxon>
        <taxon>Bacillota</taxon>
        <taxon>Bacilli</taxon>
        <taxon>Lactobacillales</taxon>
        <taxon>Enterococcaceae</taxon>
        <taxon>Vagococcus</taxon>
    </lineage>
</organism>
<keyword evidence="3" id="KW-1185">Reference proteome</keyword>
<gene>
    <name evidence="2" type="ORF">CBF27_08155</name>
</gene>
<accession>A0A430ATT0</accession>
<feature type="transmembrane region" description="Helical" evidence="1">
    <location>
        <begin position="99"/>
        <end position="118"/>
    </location>
</feature>
<comment type="caution">
    <text evidence="2">The sequence shown here is derived from an EMBL/GenBank/DDBJ whole genome shotgun (WGS) entry which is preliminary data.</text>
</comment>
<feature type="transmembrane region" description="Helical" evidence="1">
    <location>
        <begin position="320"/>
        <end position="336"/>
    </location>
</feature>
<keyword evidence="1" id="KW-1133">Transmembrane helix</keyword>
<evidence type="ECO:0000313" key="2">
    <source>
        <dbReference type="EMBL" id="RSU11460.1"/>
    </source>
</evidence>
<feature type="transmembrane region" description="Helical" evidence="1">
    <location>
        <begin position="295"/>
        <end position="314"/>
    </location>
</feature>
<dbReference type="OrthoDB" id="5056808at2"/>
<feature type="transmembrane region" description="Helical" evidence="1">
    <location>
        <begin position="22"/>
        <end position="42"/>
    </location>
</feature>
<feature type="transmembrane region" description="Helical" evidence="1">
    <location>
        <begin position="227"/>
        <end position="248"/>
    </location>
</feature>
<name>A0A430ATT0_9ENTE</name>
<feature type="transmembrane region" description="Helical" evidence="1">
    <location>
        <begin position="369"/>
        <end position="387"/>
    </location>
</feature>
<evidence type="ECO:0000313" key="3">
    <source>
        <dbReference type="Proteomes" id="UP000286773"/>
    </source>
</evidence>
<reference evidence="2 3" key="1">
    <citation type="submission" date="2017-05" db="EMBL/GenBank/DDBJ databases">
        <title>Vagococcus spp. assemblies.</title>
        <authorList>
            <person name="Gulvik C.A."/>
        </authorList>
    </citation>
    <scope>NUCLEOTIDE SEQUENCE [LARGE SCALE GENOMIC DNA]</scope>
    <source>
        <strain evidence="2 3">LMG 24798</strain>
    </source>
</reference>
<keyword evidence="1" id="KW-0472">Membrane</keyword>
<sequence length="529" mass="61007">MTAKTVDRIRNQQNKKTLWHKLLSKGHYIFLFLVAIVTIMIVSKNSPLYILNNWVDLNAFLTMGKGWAHGLIPYKDLFEQKGPALFFIFRIAACLSNSYFGVFLVEIVFFFVTLVLIFKIARFFLDIKSSLIMCFISTVFLTMGPYFSNGGSAEELAFPAIFYTLYLIFKFQHYGFRLNPPSYILAGVSLGYLFWSKYTMIGSWIGFFVALAICLLILKDLKQLIQAVVYSLFGFSAINFLVFAYFYVNQALNDLYFAYFYSNIKLYPTAQLPTVLSKLVNAVMIFVAQFKDKPLLLVFLIIGIFVTLFDKKIFQSNYTVFLYLSAYFLLILTTFYGGKTFIYYYLILMPFACVPILSLFVRINQDHMSFLRLGLLSLACAVLSMGMNGNISYSKIFPQNAGVSLNNTDSEPAQVRFAKIIRQEKNPTLLNYGHLDMGLYQAADILPINYFFHRVNIPHNHLPEMMDEQNRVVNKKQVMFVVCRTPYGKKEEDIPKNIRDNYELVAKQDQYSGMDLTFWLYKVKGQSTP</sequence>
<feature type="transmembrane region" description="Helical" evidence="1">
    <location>
        <begin position="343"/>
        <end position="363"/>
    </location>
</feature>
<keyword evidence="1" id="KW-0812">Transmembrane</keyword>
<dbReference type="Proteomes" id="UP000286773">
    <property type="component" value="Unassembled WGS sequence"/>
</dbReference>